<evidence type="ECO:0000256" key="2">
    <source>
        <dbReference type="ARBA" id="ARBA00022448"/>
    </source>
</evidence>
<dbReference type="GO" id="GO:0016020">
    <property type="term" value="C:membrane"/>
    <property type="evidence" value="ECO:0007669"/>
    <property type="project" value="UniProtKB-SubCell"/>
</dbReference>
<dbReference type="OrthoDB" id="5969426at2759"/>
<organism evidence="7 8">
    <name type="scientific">Paramuricea clavata</name>
    <name type="common">Red gorgonian</name>
    <name type="synonym">Violescent sea-whip</name>
    <dbReference type="NCBI Taxonomy" id="317549"/>
    <lineage>
        <taxon>Eukaryota</taxon>
        <taxon>Metazoa</taxon>
        <taxon>Cnidaria</taxon>
        <taxon>Anthozoa</taxon>
        <taxon>Octocorallia</taxon>
        <taxon>Malacalcyonacea</taxon>
        <taxon>Plexauridae</taxon>
        <taxon>Paramuricea</taxon>
    </lineage>
</organism>
<reference evidence="7" key="1">
    <citation type="submission" date="2020-04" db="EMBL/GenBank/DDBJ databases">
        <authorList>
            <person name="Alioto T."/>
            <person name="Alioto T."/>
            <person name="Gomez Garrido J."/>
        </authorList>
    </citation>
    <scope>NUCLEOTIDE SEQUENCE</scope>
    <source>
        <strain evidence="7">A484AB</strain>
    </source>
</reference>
<accession>A0A7D9L2Y7</accession>
<dbReference type="PANTHER" id="PTHR11662:SF399">
    <property type="entry name" value="FI19708P1-RELATED"/>
    <property type="match status" value="1"/>
</dbReference>
<dbReference type="Gene3D" id="1.20.1250.20">
    <property type="entry name" value="MFS general substrate transporter like domains"/>
    <property type="match status" value="1"/>
</dbReference>
<dbReference type="GO" id="GO:0006820">
    <property type="term" value="P:monoatomic anion transport"/>
    <property type="evidence" value="ECO:0007669"/>
    <property type="project" value="TreeGrafter"/>
</dbReference>
<dbReference type="FunFam" id="1.20.1250.20:FF:000003">
    <property type="entry name" value="Solute carrier family 17 member 3"/>
    <property type="match status" value="1"/>
</dbReference>
<dbReference type="SUPFAM" id="SSF103473">
    <property type="entry name" value="MFS general substrate transporter"/>
    <property type="match status" value="1"/>
</dbReference>
<evidence type="ECO:0000256" key="5">
    <source>
        <dbReference type="ARBA" id="ARBA00022989"/>
    </source>
</evidence>
<dbReference type="AlphaFoldDB" id="A0A7D9L2Y7"/>
<evidence type="ECO:0000256" key="4">
    <source>
        <dbReference type="ARBA" id="ARBA00022847"/>
    </source>
</evidence>
<dbReference type="InterPro" id="IPR020846">
    <property type="entry name" value="MFS_dom"/>
</dbReference>
<evidence type="ECO:0000256" key="3">
    <source>
        <dbReference type="ARBA" id="ARBA00022692"/>
    </source>
</evidence>
<gene>
    <name evidence="7" type="ORF">PACLA_8A020944</name>
</gene>
<protein>
    <submittedName>
        <fullName evidence="7">Sialin isoform X2</fullName>
    </submittedName>
</protein>
<keyword evidence="5" id="KW-1133">Transmembrane helix</keyword>
<dbReference type="Pfam" id="PF07690">
    <property type="entry name" value="MFS_1"/>
    <property type="match status" value="1"/>
</dbReference>
<evidence type="ECO:0000313" key="8">
    <source>
        <dbReference type="Proteomes" id="UP001152795"/>
    </source>
</evidence>
<evidence type="ECO:0000256" key="6">
    <source>
        <dbReference type="ARBA" id="ARBA00023136"/>
    </source>
</evidence>
<dbReference type="Proteomes" id="UP001152795">
    <property type="component" value="Unassembled WGS sequence"/>
</dbReference>
<keyword evidence="4" id="KW-0769">Symport</keyword>
<dbReference type="InterPro" id="IPR050382">
    <property type="entry name" value="MFS_Na/Anion_cotransporter"/>
</dbReference>
<dbReference type="PROSITE" id="PS50850">
    <property type="entry name" value="MFS"/>
    <property type="match status" value="1"/>
</dbReference>
<keyword evidence="3" id="KW-0812">Transmembrane</keyword>
<name>A0A7D9L2Y7_PARCT</name>
<dbReference type="InterPro" id="IPR011701">
    <property type="entry name" value="MFS"/>
</dbReference>
<keyword evidence="6" id="KW-0472">Membrane</keyword>
<evidence type="ECO:0000256" key="1">
    <source>
        <dbReference type="ARBA" id="ARBA00004141"/>
    </source>
</evidence>
<sequence>MKAVLGIELLATGFLSALPYLVMTGVLHLSGFTSDFVIAKRFCTTTCVRKICVCIGFVFQAIFTVSVGYTTNVDVAVILLTFGVGMGGFVWSGFSVNMIDIAPRYAGLLMGISNCIATLPGIVGPPIAGALTPNETVAEWRSVFYISGGISLLGCILFGLLASSIKQEWNDNEYKVIPSSPINSPD</sequence>
<dbReference type="EMBL" id="CACRXK020012997">
    <property type="protein sequence ID" value="CAB4024374.1"/>
    <property type="molecule type" value="Genomic_DNA"/>
</dbReference>
<keyword evidence="2" id="KW-0813">Transport</keyword>
<dbReference type="PANTHER" id="PTHR11662">
    <property type="entry name" value="SOLUTE CARRIER FAMILY 17"/>
    <property type="match status" value="1"/>
</dbReference>
<dbReference type="InterPro" id="IPR036259">
    <property type="entry name" value="MFS_trans_sf"/>
</dbReference>
<evidence type="ECO:0000313" key="7">
    <source>
        <dbReference type="EMBL" id="CAB4024374.1"/>
    </source>
</evidence>
<comment type="caution">
    <text evidence="7">The sequence shown here is derived from an EMBL/GenBank/DDBJ whole genome shotgun (WGS) entry which is preliminary data.</text>
</comment>
<dbReference type="GO" id="GO:0015293">
    <property type="term" value="F:symporter activity"/>
    <property type="evidence" value="ECO:0007669"/>
    <property type="project" value="UniProtKB-KW"/>
</dbReference>
<comment type="subcellular location">
    <subcellularLocation>
        <location evidence="1">Membrane</location>
        <topology evidence="1">Multi-pass membrane protein</topology>
    </subcellularLocation>
</comment>
<proteinExistence type="predicted"/>
<keyword evidence="8" id="KW-1185">Reference proteome</keyword>